<evidence type="ECO:0000313" key="2">
    <source>
        <dbReference type="EMBL" id="GFH18477.1"/>
    </source>
</evidence>
<name>A0A699Z746_HAELA</name>
<reference evidence="2 3" key="1">
    <citation type="submission" date="2020-02" db="EMBL/GenBank/DDBJ databases">
        <title>Draft genome sequence of Haematococcus lacustris strain NIES-144.</title>
        <authorList>
            <person name="Morimoto D."/>
            <person name="Nakagawa S."/>
            <person name="Yoshida T."/>
            <person name="Sawayama S."/>
        </authorList>
    </citation>
    <scope>NUCLEOTIDE SEQUENCE [LARGE SCALE GENOMIC DNA]</scope>
    <source>
        <strain evidence="2 3">NIES-144</strain>
    </source>
</reference>
<dbReference type="Proteomes" id="UP000485058">
    <property type="component" value="Unassembled WGS sequence"/>
</dbReference>
<evidence type="ECO:0000256" key="1">
    <source>
        <dbReference type="SAM" id="MobiDB-lite"/>
    </source>
</evidence>
<keyword evidence="3" id="KW-1185">Reference proteome</keyword>
<evidence type="ECO:0000313" key="3">
    <source>
        <dbReference type="Proteomes" id="UP000485058"/>
    </source>
</evidence>
<accession>A0A699Z746</accession>
<feature type="region of interest" description="Disordered" evidence="1">
    <location>
        <begin position="1"/>
        <end position="43"/>
    </location>
</feature>
<dbReference type="EMBL" id="BLLF01001306">
    <property type="protein sequence ID" value="GFH18477.1"/>
    <property type="molecule type" value="Genomic_DNA"/>
</dbReference>
<sequence length="95" mass="9631">MQPAARAEQGGAPPVLGPGGAAAGVSVKEECEQQGATELGSEAEAPVTALSSLPAGQYQVQPCLGQLWDVGMLMEVWGLLHSVLLDQAHAAALDP</sequence>
<gene>
    <name evidence="2" type="ORF">HaLaN_15293</name>
</gene>
<comment type="caution">
    <text evidence="2">The sequence shown here is derived from an EMBL/GenBank/DDBJ whole genome shotgun (WGS) entry which is preliminary data.</text>
</comment>
<dbReference type="AlphaFoldDB" id="A0A699Z746"/>
<protein>
    <submittedName>
        <fullName evidence="2">Uncharacterized protein</fullName>
    </submittedName>
</protein>
<organism evidence="2 3">
    <name type="scientific">Haematococcus lacustris</name>
    <name type="common">Green alga</name>
    <name type="synonym">Haematococcus pluvialis</name>
    <dbReference type="NCBI Taxonomy" id="44745"/>
    <lineage>
        <taxon>Eukaryota</taxon>
        <taxon>Viridiplantae</taxon>
        <taxon>Chlorophyta</taxon>
        <taxon>core chlorophytes</taxon>
        <taxon>Chlorophyceae</taxon>
        <taxon>CS clade</taxon>
        <taxon>Chlamydomonadales</taxon>
        <taxon>Haematococcaceae</taxon>
        <taxon>Haematococcus</taxon>
    </lineage>
</organism>
<proteinExistence type="predicted"/>